<dbReference type="PANTHER" id="PTHR46409">
    <property type="entry name" value="HTH PSQ-TYPE DOMAIN-CONTAINING PROTEIN"/>
    <property type="match status" value="1"/>
</dbReference>
<comment type="caution">
    <text evidence="1">The sequence shown here is derived from an EMBL/GenBank/DDBJ whole genome shotgun (WGS) entry which is preliminary data.</text>
</comment>
<name>A0A4Y2DBX2_ARAVE</name>
<reference evidence="1 2" key="1">
    <citation type="journal article" date="2019" name="Sci. Rep.">
        <title>Orb-weaving spider Araneus ventricosus genome elucidates the spidroin gene catalogue.</title>
        <authorList>
            <person name="Kono N."/>
            <person name="Nakamura H."/>
            <person name="Ohtoshi R."/>
            <person name="Moran D.A.P."/>
            <person name="Shinohara A."/>
            <person name="Yoshida Y."/>
            <person name="Fujiwara M."/>
            <person name="Mori M."/>
            <person name="Tomita M."/>
            <person name="Arakawa K."/>
        </authorList>
    </citation>
    <scope>NUCLEOTIDE SEQUENCE [LARGE SCALE GENOMIC DNA]</scope>
</reference>
<sequence length="101" mass="11506">MTGRIRRFGSQRVNKCELAGIDPINQSCHRNYLLDICTVISSGDGSSDLEKRQPGTLNFARWLTTSNRILRLYISTSDPSNELITLVVFILKVYAPSWFRI</sequence>
<protein>
    <submittedName>
        <fullName evidence="1">Uncharacterized protein</fullName>
    </submittedName>
</protein>
<keyword evidence="2" id="KW-1185">Reference proteome</keyword>
<accession>A0A4Y2DBX2</accession>
<evidence type="ECO:0000313" key="2">
    <source>
        <dbReference type="Proteomes" id="UP000499080"/>
    </source>
</evidence>
<dbReference type="EMBL" id="BGPR01000333">
    <property type="protein sequence ID" value="GBM13749.1"/>
    <property type="molecule type" value="Genomic_DNA"/>
</dbReference>
<evidence type="ECO:0000313" key="1">
    <source>
        <dbReference type="EMBL" id="GBM13749.1"/>
    </source>
</evidence>
<dbReference type="OrthoDB" id="6617942at2759"/>
<proteinExistence type="predicted"/>
<dbReference type="Proteomes" id="UP000499080">
    <property type="component" value="Unassembled WGS sequence"/>
</dbReference>
<dbReference type="PANTHER" id="PTHR46409:SF1">
    <property type="entry name" value="HTH PSQ-TYPE DOMAIN-CONTAINING PROTEIN"/>
    <property type="match status" value="1"/>
</dbReference>
<gene>
    <name evidence="1" type="ORF">AVEN_90013_1</name>
</gene>
<organism evidence="1 2">
    <name type="scientific">Araneus ventricosus</name>
    <name type="common">Orbweaver spider</name>
    <name type="synonym">Epeira ventricosa</name>
    <dbReference type="NCBI Taxonomy" id="182803"/>
    <lineage>
        <taxon>Eukaryota</taxon>
        <taxon>Metazoa</taxon>
        <taxon>Ecdysozoa</taxon>
        <taxon>Arthropoda</taxon>
        <taxon>Chelicerata</taxon>
        <taxon>Arachnida</taxon>
        <taxon>Araneae</taxon>
        <taxon>Araneomorphae</taxon>
        <taxon>Entelegynae</taxon>
        <taxon>Araneoidea</taxon>
        <taxon>Araneidae</taxon>
        <taxon>Araneus</taxon>
    </lineage>
</organism>
<dbReference type="AlphaFoldDB" id="A0A4Y2DBX2"/>